<sequence length="129" mass="14775">MVQISHHHPSPQTFQSKIHNPPSQRIMLHTPTVIPDVPNIFDLEKIKYINELPTFIQSHVSRVYNIKADGHCGFCVAEYAMGRGEDVHMDIRSALHQEITKRKAFYIKQGVMPNIQSTLDRIYPTPSAK</sequence>
<keyword evidence="3" id="KW-1185">Reference proteome</keyword>
<gene>
    <name evidence="2" type="ORF">VP01_9588g1</name>
</gene>
<evidence type="ECO:0008006" key="4">
    <source>
        <dbReference type="Google" id="ProtNLM"/>
    </source>
</evidence>
<evidence type="ECO:0000256" key="1">
    <source>
        <dbReference type="SAM" id="MobiDB-lite"/>
    </source>
</evidence>
<reference evidence="2 3" key="1">
    <citation type="submission" date="2015-08" db="EMBL/GenBank/DDBJ databases">
        <title>Next Generation Sequencing and Analysis of the Genome of Puccinia sorghi L Schw, the Causal Agent of Maize Common Rust.</title>
        <authorList>
            <person name="Rochi L."/>
            <person name="Burguener G."/>
            <person name="Darino M."/>
            <person name="Turjanski A."/>
            <person name="Kreff E."/>
            <person name="Dieguez M.J."/>
            <person name="Sacco F."/>
        </authorList>
    </citation>
    <scope>NUCLEOTIDE SEQUENCE [LARGE SCALE GENOMIC DNA]</scope>
    <source>
        <strain evidence="2 3">RO10H11247</strain>
    </source>
</reference>
<evidence type="ECO:0000313" key="2">
    <source>
        <dbReference type="EMBL" id="KNZ44022.1"/>
    </source>
</evidence>
<dbReference type="Proteomes" id="UP000037035">
    <property type="component" value="Unassembled WGS sequence"/>
</dbReference>
<dbReference type="AlphaFoldDB" id="A0A0L6U6R6"/>
<dbReference type="EMBL" id="LAVV01015256">
    <property type="protein sequence ID" value="KNZ44022.1"/>
    <property type="molecule type" value="Genomic_DNA"/>
</dbReference>
<name>A0A0L6U6R6_9BASI</name>
<dbReference type="CDD" id="cd22744">
    <property type="entry name" value="OTU"/>
    <property type="match status" value="1"/>
</dbReference>
<proteinExistence type="predicted"/>
<accession>A0A0L6U6R6</accession>
<dbReference type="OrthoDB" id="10628143at2759"/>
<feature type="compositionally biased region" description="Polar residues" evidence="1">
    <location>
        <begin position="10"/>
        <end position="20"/>
    </location>
</feature>
<dbReference type="STRING" id="27349.A0A0L6U6R6"/>
<comment type="caution">
    <text evidence="2">The sequence shown here is derived from an EMBL/GenBank/DDBJ whole genome shotgun (WGS) entry which is preliminary data.</text>
</comment>
<evidence type="ECO:0000313" key="3">
    <source>
        <dbReference type="Proteomes" id="UP000037035"/>
    </source>
</evidence>
<organism evidence="2 3">
    <name type="scientific">Puccinia sorghi</name>
    <dbReference type="NCBI Taxonomy" id="27349"/>
    <lineage>
        <taxon>Eukaryota</taxon>
        <taxon>Fungi</taxon>
        <taxon>Dikarya</taxon>
        <taxon>Basidiomycota</taxon>
        <taxon>Pucciniomycotina</taxon>
        <taxon>Pucciniomycetes</taxon>
        <taxon>Pucciniales</taxon>
        <taxon>Pucciniaceae</taxon>
        <taxon>Puccinia</taxon>
    </lineage>
</organism>
<feature type="non-terminal residue" evidence="2">
    <location>
        <position position="129"/>
    </location>
</feature>
<feature type="region of interest" description="Disordered" evidence="1">
    <location>
        <begin position="1"/>
        <end position="20"/>
    </location>
</feature>
<protein>
    <recommendedName>
        <fullName evidence="4">OTU domain-containing protein</fullName>
    </recommendedName>
</protein>
<dbReference type="VEuPathDB" id="FungiDB:VP01_9588g1"/>